<evidence type="ECO:0000256" key="11">
    <source>
        <dbReference type="RuleBase" id="RU364061"/>
    </source>
</evidence>
<dbReference type="PANTHER" id="PTHR24062">
    <property type="entry name" value="VOMERONASAL TYPE-1 RECEPTOR"/>
    <property type="match status" value="1"/>
</dbReference>
<evidence type="ECO:0000256" key="6">
    <source>
        <dbReference type="ARBA" id="ARBA00022989"/>
    </source>
</evidence>
<proteinExistence type="inferred from homology"/>
<feature type="transmembrane region" description="Helical" evidence="11">
    <location>
        <begin position="233"/>
        <end position="257"/>
    </location>
</feature>
<dbReference type="Proteomes" id="UP000694863">
    <property type="component" value="Unplaced"/>
</dbReference>
<keyword evidence="6 11" id="KW-1133">Transmembrane helix</keyword>
<comment type="subcellular location">
    <subcellularLocation>
        <location evidence="1 11">Cell membrane</location>
        <topology evidence="1 11">Multi-pass membrane protein</topology>
    </subcellularLocation>
</comment>
<evidence type="ECO:0000256" key="10">
    <source>
        <dbReference type="ARBA" id="ARBA00023224"/>
    </source>
</evidence>
<evidence type="ECO:0000256" key="2">
    <source>
        <dbReference type="ARBA" id="ARBA00010663"/>
    </source>
</evidence>
<evidence type="ECO:0000313" key="13">
    <source>
        <dbReference type="Proteomes" id="UP000694863"/>
    </source>
</evidence>
<dbReference type="SUPFAM" id="SSF81321">
    <property type="entry name" value="Family A G protein-coupled receptor-like"/>
    <property type="match status" value="1"/>
</dbReference>
<dbReference type="RefSeq" id="XP_030742138.1">
    <property type="nucleotide sequence ID" value="XM_030886278.1"/>
</dbReference>
<keyword evidence="5 11" id="KW-0812">Transmembrane</keyword>
<dbReference type="PROSITE" id="PS50262">
    <property type="entry name" value="G_PROTEIN_RECEP_F1_2"/>
    <property type="match status" value="1"/>
</dbReference>
<sequence length="302" mass="33853">MDLKIPIIYMFEIVVGILGNLILIVHYFCLYIHGCRSRSTDLILRNLTVANSLVILSNGVPKTMAALGVKDFLNDFGCKLVLYIHRVARGVSIGSTCLLSVSQAITISPRNSRWAHVKQKALKHIGLSSIHCWVLHLLVSAVFPIYTSVKRSNKITMKRNDLGYCSFPNNDNTTLALFVSLVSCHDVVCLGLMAWASCSMVSILYRHQQQVRHIYTNNFSPRSSAERRASQNIIFLVSTFVSFYVLSSVIGTYLSLFDHPSQWLVNMYALLTACFPTASPFILMKSDTRVLSLCYVCSKRNA</sequence>
<dbReference type="Pfam" id="PF03402">
    <property type="entry name" value="V1R"/>
    <property type="match status" value="1"/>
</dbReference>
<organism evidence="13 14">
    <name type="scientific">Echinops telfairi</name>
    <name type="common">Lesser hedgehog tenrec</name>
    <dbReference type="NCBI Taxonomy" id="9371"/>
    <lineage>
        <taxon>Eukaryota</taxon>
        <taxon>Metazoa</taxon>
        <taxon>Chordata</taxon>
        <taxon>Craniata</taxon>
        <taxon>Vertebrata</taxon>
        <taxon>Euteleostomi</taxon>
        <taxon>Mammalia</taxon>
        <taxon>Eutheria</taxon>
        <taxon>Afrotheria</taxon>
        <taxon>Tenrecidae</taxon>
        <taxon>Tenrecinae</taxon>
        <taxon>Echinops</taxon>
    </lineage>
</organism>
<feature type="transmembrane region" description="Helical" evidence="11">
    <location>
        <begin position="176"/>
        <end position="205"/>
    </location>
</feature>
<name>A0ABM1VKL1_ECHTE</name>
<dbReference type="PRINTS" id="PR01534">
    <property type="entry name" value="VOMERONASL1R"/>
</dbReference>
<evidence type="ECO:0000256" key="7">
    <source>
        <dbReference type="ARBA" id="ARBA00023040"/>
    </source>
</evidence>
<keyword evidence="9 11" id="KW-0675">Receptor</keyword>
<dbReference type="GeneID" id="101638861"/>
<keyword evidence="3 11" id="KW-1003">Cell membrane</keyword>
<protein>
    <recommendedName>
        <fullName evidence="11">Vomeronasal type-1 receptor</fullName>
    </recommendedName>
</protein>
<evidence type="ECO:0000259" key="12">
    <source>
        <dbReference type="PROSITE" id="PS50262"/>
    </source>
</evidence>
<evidence type="ECO:0000313" key="14">
    <source>
        <dbReference type="RefSeq" id="XP_030742138.1"/>
    </source>
</evidence>
<feature type="transmembrane region" description="Helical" evidence="11">
    <location>
        <begin position="263"/>
        <end position="283"/>
    </location>
</feature>
<evidence type="ECO:0000256" key="1">
    <source>
        <dbReference type="ARBA" id="ARBA00004651"/>
    </source>
</evidence>
<gene>
    <name evidence="14" type="primary">LOC101638861</name>
</gene>
<feature type="transmembrane region" description="Helical" evidence="11">
    <location>
        <begin position="6"/>
        <end position="30"/>
    </location>
</feature>
<evidence type="ECO:0000256" key="9">
    <source>
        <dbReference type="ARBA" id="ARBA00023170"/>
    </source>
</evidence>
<evidence type="ECO:0000256" key="5">
    <source>
        <dbReference type="ARBA" id="ARBA00022692"/>
    </source>
</evidence>
<keyword evidence="10 11" id="KW-0807">Transducer</keyword>
<keyword evidence="8 11" id="KW-0472">Membrane</keyword>
<evidence type="ECO:0000256" key="8">
    <source>
        <dbReference type="ARBA" id="ARBA00023136"/>
    </source>
</evidence>
<feature type="domain" description="G-protein coupled receptors family 1 profile" evidence="12">
    <location>
        <begin position="19"/>
        <end position="283"/>
    </location>
</feature>
<dbReference type="InterPro" id="IPR017452">
    <property type="entry name" value="GPCR_Rhodpsn_7TM"/>
</dbReference>
<accession>A0ABM1VKL1</accession>
<keyword evidence="7 11" id="KW-0297">G-protein coupled receptor</keyword>
<evidence type="ECO:0000256" key="4">
    <source>
        <dbReference type="ARBA" id="ARBA00022507"/>
    </source>
</evidence>
<reference evidence="14" key="1">
    <citation type="submission" date="2025-08" db="UniProtKB">
        <authorList>
            <consortium name="RefSeq"/>
        </authorList>
    </citation>
    <scope>IDENTIFICATION</scope>
</reference>
<evidence type="ECO:0000256" key="3">
    <source>
        <dbReference type="ARBA" id="ARBA00022475"/>
    </source>
</evidence>
<keyword evidence="4 11" id="KW-0589">Pheromone response</keyword>
<dbReference type="Gene3D" id="1.20.1070.10">
    <property type="entry name" value="Rhodopsin 7-helix transmembrane proteins"/>
    <property type="match status" value="1"/>
</dbReference>
<dbReference type="CDD" id="cd13949">
    <property type="entry name" value="7tm_V1R_pheromone"/>
    <property type="match status" value="1"/>
</dbReference>
<keyword evidence="13" id="KW-1185">Reference proteome</keyword>
<dbReference type="InterPro" id="IPR004072">
    <property type="entry name" value="Vmron_rcpt_1"/>
</dbReference>
<comment type="similarity">
    <text evidence="2 11">Belongs to the G-protein coupled receptor 1 family.</text>
</comment>
<feature type="transmembrane region" description="Helical" evidence="11">
    <location>
        <begin position="125"/>
        <end position="146"/>
    </location>
</feature>